<keyword evidence="2" id="KW-1185">Reference proteome</keyword>
<reference evidence="1 2" key="1">
    <citation type="journal article" date="2013" name="PLoS Genet.">
        <title>Comparative genome structure, secondary metabolite, and effector coding capacity across Cochliobolus pathogens.</title>
        <authorList>
            <person name="Condon B.J."/>
            <person name="Leng Y."/>
            <person name="Wu D."/>
            <person name="Bushley K.E."/>
            <person name="Ohm R.A."/>
            <person name="Otillar R."/>
            <person name="Martin J."/>
            <person name="Schackwitz W."/>
            <person name="Grimwood J."/>
            <person name="MohdZainudin N."/>
            <person name="Xue C."/>
            <person name="Wang R."/>
            <person name="Manning V.A."/>
            <person name="Dhillon B."/>
            <person name="Tu Z.J."/>
            <person name="Steffenson B.J."/>
            <person name="Salamov A."/>
            <person name="Sun H."/>
            <person name="Lowry S."/>
            <person name="LaButti K."/>
            <person name="Han J."/>
            <person name="Copeland A."/>
            <person name="Lindquist E."/>
            <person name="Barry K."/>
            <person name="Schmutz J."/>
            <person name="Baker S.E."/>
            <person name="Ciuffetti L.M."/>
            <person name="Grigoriev I.V."/>
            <person name="Zhong S."/>
            <person name="Turgeon B.G."/>
        </authorList>
    </citation>
    <scope>NUCLEOTIDE SEQUENCE [LARGE SCALE GENOMIC DNA]</scope>
    <source>
        <strain evidence="1 2">FI3</strain>
    </source>
</reference>
<dbReference type="AlphaFoldDB" id="W7DVG9"/>
<dbReference type="HOGENOM" id="CLU_2670709_0_0_1"/>
<accession>W7DVG9</accession>
<dbReference type="EMBL" id="KI968822">
    <property type="protein sequence ID" value="EUN22098.1"/>
    <property type="molecule type" value="Genomic_DNA"/>
</dbReference>
<gene>
    <name evidence="1" type="ORF">COCVIDRAFT_112290</name>
</gene>
<organism evidence="1 2">
    <name type="scientific">Bipolaris victoriae (strain FI3)</name>
    <name type="common">Victoria blight of oats agent</name>
    <name type="synonym">Cochliobolus victoriae</name>
    <dbReference type="NCBI Taxonomy" id="930091"/>
    <lineage>
        <taxon>Eukaryota</taxon>
        <taxon>Fungi</taxon>
        <taxon>Dikarya</taxon>
        <taxon>Ascomycota</taxon>
        <taxon>Pezizomycotina</taxon>
        <taxon>Dothideomycetes</taxon>
        <taxon>Pleosporomycetidae</taxon>
        <taxon>Pleosporales</taxon>
        <taxon>Pleosporineae</taxon>
        <taxon>Pleosporaceae</taxon>
        <taxon>Bipolaris</taxon>
    </lineage>
</organism>
<sequence>LGTKKLQSIVFPELFANKTPLLFSASSREPGAWLIVRVGRATQPMEDVTVLSVPPSTVPHVIIKSLTCGENVTII</sequence>
<protein>
    <submittedName>
        <fullName evidence="1">Uncharacterized protein</fullName>
    </submittedName>
</protein>
<dbReference type="Proteomes" id="UP000054337">
    <property type="component" value="Unassembled WGS sequence"/>
</dbReference>
<feature type="non-terminal residue" evidence="1">
    <location>
        <position position="1"/>
    </location>
</feature>
<dbReference type="GeneID" id="26250147"/>
<proteinExistence type="predicted"/>
<dbReference type="RefSeq" id="XP_014551674.1">
    <property type="nucleotide sequence ID" value="XM_014696188.1"/>
</dbReference>
<evidence type="ECO:0000313" key="2">
    <source>
        <dbReference type="Proteomes" id="UP000054337"/>
    </source>
</evidence>
<evidence type="ECO:0000313" key="1">
    <source>
        <dbReference type="EMBL" id="EUN22098.1"/>
    </source>
</evidence>
<name>W7DVG9_BIPV3</name>